<comment type="caution">
    <text evidence="1">The sequence shown here is derived from an EMBL/GenBank/DDBJ whole genome shotgun (WGS) entry which is preliminary data.</text>
</comment>
<reference evidence="2" key="1">
    <citation type="journal article" date="2024" name="Proc. Natl. Acad. Sci. U.S.A.">
        <title>Extraordinary preservation of gene collinearity over three hundred million years revealed in homosporous lycophytes.</title>
        <authorList>
            <person name="Li C."/>
            <person name="Wickell D."/>
            <person name="Kuo L.Y."/>
            <person name="Chen X."/>
            <person name="Nie B."/>
            <person name="Liao X."/>
            <person name="Peng D."/>
            <person name="Ji J."/>
            <person name="Jenkins J."/>
            <person name="Williams M."/>
            <person name="Shu S."/>
            <person name="Plott C."/>
            <person name="Barry K."/>
            <person name="Rajasekar S."/>
            <person name="Grimwood J."/>
            <person name="Han X."/>
            <person name="Sun S."/>
            <person name="Hou Z."/>
            <person name="He W."/>
            <person name="Dai G."/>
            <person name="Sun C."/>
            <person name="Schmutz J."/>
            <person name="Leebens-Mack J.H."/>
            <person name="Li F.W."/>
            <person name="Wang L."/>
        </authorList>
    </citation>
    <scope>NUCLEOTIDE SEQUENCE [LARGE SCALE GENOMIC DNA]</scope>
    <source>
        <strain evidence="2">cv. PW_Plant_1</strain>
    </source>
</reference>
<evidence type="ECO:0000313" key="1">
    <source>
        <dbReference type="EMBL" id="KAJ7561513.1"/>
    </source>
</evidence>
<proteinExistence type="predicted"/>
<dbReference type="Proteomes" id="UP001162992">
    <property type="component" value="Chromosome 3"/>
</dbReference>
<name>A0ACC2E4Q4_DIPCM</name>
<sequence length="506" mass="57286">MLEFFVVFLFALYMPTSNNPNVLLTYIGIYHEFELNRIERAASALMKDVASLLVFQDIFRSPQAQAFLKVLLALRRGDDALKLLDSYGEFFRLMAVGGYSSWEDYILDGILIGEANPFAEAAASLGYPLNPWFGQIPPSLEAAAAADLEALQRLSITESTLSGWVLELADAKPEWRSAVTSSLSCHNGHKHLDDDEAHIGLSGLNEDNKRHSDKEDLLETSKVIDNLVINREMWRKRIGGLWKWSEAMPLLKEYYPKHGVGRVATSQVLLLKGGKLVSDLKFFYRGKNHCELTVHRSQRQDIIGFLREHSLKYSPNHLLLCGPTGSGKSSLLHAISQKLVREGDLRVVTMPDTELKNLGFVLEELGKFCNVRFALFIDDPFARAGEENLRMIKSSLDENLQEWPENVFLIVTSNKPELYDGISSVTEGSSKWVELKHIFGRIIFLEKLNFDQFLQSVQEMLDHRKQRGFPISVTTSLEINDATIRWTQQRGVLNLRSAAQLAKSLW</sequence>
<keyword evidence="2" id="KW-1185">Reference proteome</keyword>
<dbReference type="EMBL" id="CM055094">
    <property type="protein sequence ID" value="KAJ7561513.1"/>
    <property type="molecule type" value="Genomic_DNA"/>
</dbReference>
<accession>A0ACC2E4Q4</accession>
<protein>
    <submittedName>
        <fullName evidence="1">Uncharacterized protein</fullName>
    </submittedName>
</protein>
<evidence type="ECO:0000313" key="2">
    <source>
        <dbReference type="Proteomes" id="UP001162992"/>
    </source>
</evidence>
<organism evidence="1 2">
    <name type="scientific">Diphasiastrum complanatum</name>
    <name type="common">Issler's clubmoss</name>
    <name type="synonym">Lycopodium complanatum</name>
    <dbReference type="NCBI Taxonomy" id="34168"/>
    <lineage>
        <taxon>Eukaryota</taxon>
        <taxon>Viridiplantae</taxon>
        <taxon>Streptophyta</taxon>
        <taxon>Embryophyta</taxon>
        <taxon>Tracheophyta</taxon>
        <taxon>Lycopodiopsida</taxon>
        <taxon>Lycopodiales</taxon>
        <taxon>Lycopodiaceae</taxon>
        <taxon>Lycopodioideae</taxon>
        <taxon>Diphasiastrum</taxon>
    </lineage>
</organism>
<gene>
    <name evidence="1" type="ORF">O6H91_03G031100</name>
</gene>